<reference evidence="3" key="2">
    <citation type="submission" date="2022-10" db="EMBL/GenBank/DDBJ databases">
        <authorList>
            <consortium name="ENA_rothamsted_submissions"/>
            <consortium name="culmorum"/>
            <person name="King R."/>
        </authorList>
    </citation>
    <scope>NUCLEOTIDE SEQUENCE</scope>
</reference>
<evidence type="ECO:0000313" key="4">
    <source>
        <dbReference type="Proteomes" id="UP001153714"/>
    </source>
</evidence>
<keyword evidence="2" id="KW-0472">Membrane</keyword>
<keyword evidence="2" id="KW-0812">Transmembrane</keyword>
<organism evidence="3 4">
    <name type="scientific">Diatraea saccharalis</name>
    <name type="common">sugarcane borer</name>
    <dbReference type="NCBI Taxonomy" id="40085"/>
    <lineage>
        <taxon>Eukaryota</taxon>
        <taxon>Metazoa</taxon>
        <taxon>Ecdysozoa</taxon>
        <taxon>Arthropoda</taxon>
        <taxon>Hexapoda</taxon>
        <taxon>Insecta</taxon>
        <taxon>Pterygota</taxon>
        <taxon>Neoptera</taxon>
        <taxon>Endopterygota</taxon>
        <taxon>Lepidoptera</taxon>
        <taxon>Glossata</taxon>
        <taxon>Ditrysia</taxon>
        <taxon>Pyraloidea</taxon>
        <taxon>Crambidae</taxon>
        <taxon>Crambinae</taxon>
        <taxon>Diatraea</taxon>
    </lineage>
</organism>
<evidence type="ECO:0000256" key="1">
    <source>
        <dbReference type="SAM" id="MobiDB-lite"/>
    </source>
</evidence>
<feature type="transmembrane region" description="Helical" evidence="2">
    <location>
        <begin position="435"/>
        <end position="457"/>
    </location>
</feature>
<name>A0A9N9R8J5_9NEOP</name>
<dbReference type="EMBL" id="OU893334">
    <property type="protein sequence ID" value="CAG9791409.1"/>
    <property type="molecule type" value="Genomic_DNA"/>
</dbReference>
<accession>A0A9N9R8J5</accession>
<gene>
    <name evidence="3" type="ORF">DIATSA_LOCUS9023</name>
</gene>
<protein>
    <submittedName>
        <fullName evidence="3">Uncharacterized protein</fullName>
    </submittedName>
</protein>
<reference evidence="3" key="1">
    <citation type="submission" date="2021-12" db="EMBL/GenBank/DDBJ databases">
        <authorList>
            <person name="King R."/>
        </authorList>
    </citation>
    <scope>NUCLEOTIDE SEQUENCE</scope>
</reference>
<evidence type="ECO:0000256" key="2">
    <source>
        <dbReference type="SAM" id="Phobius"/>
    </source>
</evidence>
<keyword evidence="4" id="KW-1185">Reference proteome</keyword>
<proteinExistence type="predicted"/>
<keyword evidence="2" id="KW-1133">Transmembrane helix</keyword>
<evidence type="ECO:0000313" key="3">
    <source>
        <dbReference type="EMBL" id="CAG9791409.1"/>
    </source>
</evidence>
<dbReference type="OrthoDB" id="7383284at2759"/>
<dbReference type="Proteomes" id="UP001153714">
    <property type="component" value="Chromosome 3"/>
</dbReference>
<sequence>MIQEAANKLGFWNPFGRSYKIPNNDQYVAEPPSPADSDDDDNNMEASNYDRPNENMDELPEQKPKPVPFGHIFRDGIDDPGFGYKVPYDMLELDMRFPLTKQEQEREIRERPKNKLVKILKSNKNFLSPRDAYMDEFLKKEDNQVNTKNATVEDDQPKWFNFEKIQNQNAKAVVLPDIHPKMRTDNIETKKSDISISEKISHFSRNTFELPEITKAGMPNWTTCEEFEKTLRSDNVVYPKDIVDIEWEPFYVWSLRKNIVAHVHRFSYPTKKIVREYRGLYEKFLPKYIDWEEPKLILQEQMEMLLIAGDRKGLFYGIPRQELPLSMRHKKITLTPIILRLKIEDPYLALMFCNDLYAIIMASKENLPMTVKEKTEEAALLKFKGEGYPISRNKHKEKLKLKAIEEQKQNAEARKFIKALPGYPGIDDILSEPGVFLTMLQSVAKYIVFLVIIFVLITRVSGGSGQFPDGLRNATTCAEFSTKKSPKIAPMDVRFKQINNGKYIAYMECQRETVFLMSRKEDIPSKKHIQDEAARAGFRSRGGKSYLYQGHQWMPIPEDDEESFWMTPEERKKEIDRLEMMRKYARPKKQ</sequence>
<feature type="region of interest" description="Disordered" evidence="1">
    <location>
        <begin position="1"/>
        <end position="65"/>
    </location>
</feature>
<dbReference type="AlphaFoldDB" id="A0A9N9R8J5"/>